<evidence type="ECO:0000256" key="3">
    <source>
        <dbReference type="SAM" id="MobiDB-lite"/>
    </source>
</evidence>
<dbReference type="PANTHER" id="PTHR23155:SF1232">
    <property type="entry name" value="OS09G0270700 PROTEIN"/>
    <property type="match status" value="1"/>
</dbReference>
<evidence type="ECO:0000256" key="1">
    <source>
        <dbReference type="ARBA" id="ARBA00022737"/>
    </source>
</evidence>
<dbReference type="SUPFAM" id="SSF52540">
    <property type="entry name" value="P-loop containing nucleoside triphosphate hydrolases"/>
    <property type="match status" value="1"/>
</dbReference>
<protein>
    <submittedName>
        <fullName evidence="6">NB-ARC domain disease resistance protein</fullName>
    </submittedName>
</protein>
<dbReference type="EMBL" id="CM001219">
    <property type="protein sequence ID" value="KEH33749.1"/>
    <property type="molecule type" value="Genomic_DNA"/>
</dbReference>
<dbReference type="HOGENOM" id="CLU_1333696_0_0_1"/>
<dbReference type="PANTHER" id="PTHR23155">
    <property type="entry name" value="DISEASE RESISTANCE PROTEIN RP"/>
    <property type="match status" value="1"/>
</dbReference>
<dbReference type="InterPro" id="IPR044974">
    <property type="entry name" value="Disease_R_plants"/>
</dbReference>
<organism evidence="6 8">
    <name type="scientific">Medicago truncatula</name>
    <name type="common">Barrel medic</name>
    <name type="synonym">Medicago tribuloides</name>
    <dbReference type="NCBI Taxonomy" id="3880"/>
    <lineage>
        <taxon>Eukaryota</taxon>
        <taxon>Viridiplantae</taxon>
        <taxon>Streptophyta</taxon>
        <taxon>Embryophyta</taxon>
        <taxon>Tracheophyta</taxon>
        <taxon>Spermatophyta</taxon>
        <taxon>Magnoliopsida</taxon>
        <taxon>eudicotyledons</taxon>
        <taxon>Gunneridae</taxon>
        <taxon>Pentapetalae</taxon>
        <taxon>rosids</taxon>
        <taxon>fabids</taxon>
        <taxon>Fabales</taxon>
        <taxon>Fabaceae</taxon>
        <taxon>Papilionoideae</taxon>
        <taxon>50 kb inversion clade</taxon>
        <taxon>NPAAA clade</taxon>
        <taxon>Hologalegina</taxon>
        <taxon>IRL clade</taxon>
        <taxon>Trifolieae</taxon>
        <taxon>Medicago</taxon>
    </lineage>
</organism>
<evidence type="ECO:0000259" key="5">
    <source>
        <dbReference type="Pfam" id="PF23559"/>
    </source>
</evidence>
<keyword evidence="2" id="KW-0611">Plant defense</keyword>
<evidence type="ECO:0000259" key="4">
    <source>
        <dbReference type="Pfam" id="PF00931"/>
    </source>
</evidence>
<keyword evidence="8" id="KW-1185">Reference proteome</keyword>
<keyword evidence="1" id="KW-0677">Repeat</keyword>
<feature type="domain" description="NB-ARC" evidence="4">
    <location>
        <begin position="4"/>
        <end position="63"/>
    </location>
</feature>
<dbReference type="InterPro" id="IPR058922">
    <property type="entry name" value="WHD_DRP"/>
</dbReference>
<dbReference type="STRING" id="3880.A0A072UV83"/>
<evidence type="ECO:0000256" key="2">
    <source>
        <dbReference type="ARBA" id="ARBA00022821"/>
    </source>
</evidence>
<reference evidence="6 8" key="2">
    <citation type="journal article" date="2014" name="BMC Genomics">
        <title>An improved genome release (version Mt4.0) for the model legume Medicago truncatula.</title>
        <authorList>
            <person name="Tang H."/>
            <person name="Krishnakumar V."/>
            <person name="Bidwell S."/>
            <person name="Rosen B."/>
            <person name="Chan A."/>
            <person name="Zhou S."/>
            <person name="Gentzbittel L."/>
            <person name="Childs K.L."/>
            <person name="Yandell M."/>
            <person name="Gundlach H."/>
            <person name="Mayer K.F."/>
            <person name="Schwartz D.C."/>
            <person name="Town C.D."/>
        </authorList>
    </citation>
    <scope>GENOME REANNOTATION</scope>
    <source>
        <strain evidence="6">A17</strain>
        <strain evidence="7 8">cv. Jemalong A17</strain>
    </source>
</reference>
<accession>A0A072UV83</accession>
<dbReference type="Proteomes" id="UP000002051">
    <property type="component" value="Chromosome 3"/>
</dbReference>
<dbReference type="AlphaFoldDB" id="A0A072UV83"/>
<evidence type="ECO:0000313" key="7">
    <source>
        <dbReference type="EnsemblPlants" id="KEH33749"/>
    </source>
</evidence>
<dbReference type="InterPro" id="IPR027417">
    <property type="entry name" value="P-loop_NTPase"/>
</dbReference>
<dbReference type="InterPro" id="IPR002182">
    <property type="entry name" value="NB-ARC"/>
</dbReference>
<dbReference type="GO" id="GO:0006952">
    <property type="term" value="P:defense response"/>
    <property type="evidence" value="ECO:0007669"/>
    <property type="project" value="InterPro"/>
</dbReference>
<evidence type="ECO:0000313" key="6">
    <source>
        <dbReference type="EMBL" id="KEH33749.1"/>
    </source>
</evidence>
<reference evidence="7" key="3">
    <citation type="submission" date="2015-04" db="UniProtKB">
        <authorList>
            <consortium name="EnsemblPlants"/>
        </authorList>
    </citation>
    <scope>IDENTIFICATION</scope>
    <source>
        <strain evidence="7">cv. Jemalong A17</strain>
    </source>
</reference>
<dbReference type="GO" id="GO:0043531">
    <property type="term" value="F:ADP binding"/>
    <property type="evidence" value="ECO:0007669"/>
    <property type="project" value="InterPro"/>
</dbReference>
<reference evidence="6 8" key="1">
    <citation type="journal article" date="2011" name="Nature">
        <title>The Medicago genome provides insight into the evolution of rhizobial symbioses.</title>
        <authorList>
            <person name="Young N.D."/>
            <person name="Debelle F."/>
            <person name="Oldroyd G.E."/>
            <person name="Geurts R."/>
            <person name="Cannon S.B."/>
            <person name="Udvardi M.K."/>
            <person name="Benedito V.A."/>
            <person name="Mayer K.F."/>
            <person name="Gouzy J."/>
            <person name="Schoof H."/>
            <person name="Van de Peer Y."/>
            <person name="Proost S."/>
            <person name="Cook D.R."/>
            <person name="Meyers B.C."/>
            <person name="Spannagl M."/>
            <person name="Cheung F."/>
            <person name="De Mita S."/>
            <person name="Krishnakumar V."/>
            <person name="Gundlach H."/>
            <person name="Zhou S."/>
            <person name="Mudge J."/>
            <person name="Bharti A.K."/>
            <person name="Murray J.D."/>
            <person name="Naoumkina M.A."/>
            <person name="Rosen B."/>
            <person name="Silverstein K.A."/>
            <person name="Tang H."/>
            <person name="Rombauts S."/>
            <person name="Zhao P.X."/>
            <person name="Zhou P."/>
            <person name="Barbe V."/>
            <person name="Bardou P."/>
            <person name="Bechner M."/>
            <person name="Bellec A."/>
            <person name="Berger A."/>
            <person name="Berges H."/>
            <person name="Bidwell S."/>
            <person name="Bisseling T."/>
            <person name="Choisne N."/>
            <person name="Couloux A."/>
            <person name="Denny R."/>
            <person name="Deshpande S."/>
            <person name="Dai X."/>
            <person name="Doyle J.J."/>
            <person name="Dudez A.M."/>
            <person name="Farmer A.D."/>
            <person name="Fouteau S."/>
            <person name="Franken C."/>
            <person name="Gibelin C."/>
            <person name="Gish J."/>
            <person name="Goldstein S."/>
            <person name="Gonzalez A.J."/>
            <person name="Green P.J."/>
            <person name="Hallab A."/>
            <person name="Hartog M."/>
            <person name="Hua A."/>
            <person name="Humphray S.J."/>
            <person name="Jeong D.H."/>
            <person name="Jing Y."/>
            <person name="Jocker A."/>
            <person name="Kenton S.M."/>
            <person name="Kim D.J."/>
            <person name="Klee K."/>
            <person name="Lai H."/>
            <person name="Lang C."/>
            <person name="Lin S."/>
            <person name="Macmil S.L."/>
            <person name="Magdelenat G."/>
            <person name="Matthews L."/>
            <person name="McCorrison J."/>
            <person name="Monaghan E.L."/>
            <person name="Mun J.H."/>
            <person name="Najar F.Z."/>
            <person name="Nicholson C."/>
            <person name="Noirot C."/>
            <person name="O'Bleness M."/>
            <person name="Paule C.R."/>
            <person name="Poulain J."/>
            <person name="Prion F."/>
            <person name="Qin B."/>
            <person name="Qu C."/>
            <person name="Retzel E.F."/>
            <person name="Riddle C."/>
            <person name="Sallet E."/>
            <person name="Samain S."/>
            <person name="Samson N."/>
            <person name="Sanders I."/>
            <person name="Saurat O."/>
            <person name="Scarpelli C."/>
            <person name="Schiex T."/>
            <person name="Segurens B."/>
            <person name="Severin A.J."/>
            <person name="Sherrier D.J."/>
            <person name="Shi R."/>
            <person name="Sims S."/>
            <person name="Singer S.R."/>
            <person name="Sinharoy S."/>
            <person name="Sterck L."/>
            <person name="Viollet A."/>
            <person name="Wang B.B."/>
            <person name="Wang K."/>
            <person name="Wang M."/>
            <person name="Wang X."/>
            <person name="Warfsmann J."/>
            <person name="Weissenbach J."/>
            <person name="White D.D."/>
            <person name="White J.D."/>
            <person name="Wiley G.B."/>
            <person name="Wincker P."/>
            <person name="Xing Y."/>
            <person name="Yang L."/>
            <person name="Yao Z."/>
            <person name="Ying F."/>
            <person name="Zhai J."/>
            <person name="Zhou L."/>
            <person name="Zuber A."/>
            <person name="Denarie J."/>
            <person name="Dixon R.A."/>
            <person name="May G.D."/>
            <person name="Schwartz D.C."/>
            <person name="Rogers J."/>
            <person name="Quetier F."/>
            <person name="Town C.D."/>
            <person name="Roe B.A."/>
        </authorList>
    </citation>
    <scope>NUCLEOTIDE SEQUENCE [LARGE SCALE GENOMIC DNA]</scope>
    <source>
        <strain evidence="6">A17</strain>
        <strain evidence="7 8">cv. Jemalong A17</strain>
    </source>
</reference>
<feature type="region of interest" description="Disordered" evidence="3">
    <location>
        <begin position="157"/>
        <end position="178"/>
    </location>
</feature>
<dbReference type="EnsemblPlants" id="KEH33749">
    <property type="protein sequence ID" value="KEH33749"/>
    <property type="gene ID" value="MTR_3g452120"/>
</dbReference>
<name>A0A072UV83_MEDTR</name>
<sequence length="206" mass="24473">MDRESLTDEVRNYLRDKRYVVVFDDVWSLHFWDDIEFVVIDNKKGSNILITTRNLDVVVSCKRSYFTERVIRQWIAEGFVKEESGKTLEEIAEGFLIELIHRSLVQSSINKAHHQVFRIPRSWQQNWLRYLGVEFERKNFTLRPFVCETTSELSYSEKINGNDSSSSRSSRSHRRQTRMSDIKVDIPDFEGKLQPDEFADWLQTIE</sequence>
<feature type="domain" description="Disease resistance protein winged helix" evidence="5">
    <location>
        <begin position="67"/>
        <end position="112"/>
    </location>
</feature>
<proteinExistence type="predicted"/>
<dbReference type="Pfam" id="PF00931">
    <property type="entry name" value="NB-ARC"/>
    <property type="match status" value="1"/>
</dbReference>
<dbReference type="Pfam" id="PF23559">
    <property type="entry name" value="WHD_DRP"/>
    <property type="match status" value="1"/>
</dbReference>
<gene>
    <name evidence="6" type="ordered locus">MTR_3g452120</name>
</gene>
<evidence type="ECO:0000313" key="8">
    <source>
        <dbReference type="Proteomes" id="UP000002051"/>
    </source>
</evidence>
<dbReference type="Gene3D" id="3.40.50.300">
    <property type="entry name" value="P-loop containing nucleotide triphosphate hydrolases"/>
    <property type="match status" value="1"/>
</dbReference>